<dbReference type="AlphaFoldDB" id="X1KKA5"/>
<name>X1KKA5_9ZZZZ</name>
<evidence type="ECO:0000313" key="1">
    <source>
        <dbReference type="EMBL" id="GAH82503.1"/>
    </source>
</evidence>
<comment type="caution">
    <text evidence="1">The sequence shown here is derived from an EMBL/GenBank/DDBJ whole genome shotgun (WGS) entry which is preliminary data.</text>
</comment>
<protein>
    <submittedName>
        <fullName evidence="1">Uncharacterized protein</fullName>
    </submittedName>
</protein>
<sequence length="55" mass="5943">MNVVAPVEGAAGTDTMDAVFAFALGQKVWFQARIFTTTGRLSELWTVAPRVVEAD</sequence>
<reference evidence="1" key="1">
    <citation type="journal article" date="2014" name="Front. Microbiol.">
        <title>High frequency of phylogenetically diverse reductive dehalogenase-homologous genes in deep subseafloor sedimentary metagenomes.</title>
        <authorList>
            <person name="Kawai M."/>
            <person name="Futagami T."/>
            <person name="Toyoda A."/>
            <person name="Takaki Y."/>
            <person name="Nishi S."/>
            <person name="Hori S."/>
            <person name="Arai W."/>
            <person name="Tsubouchi T."/>
            <person name="Morono Y."/>
            <person name="Uchiyama I."/>
            <person name="Ito T."/>
            <person name="Fujiyama A."/>
            <person name="Inagaki F."/>
            <person name="Takami H."/>
        </authorList>
    </citation>
    <scope>NUCLEOTIDE SEQUENCE</scope>
    <source>
        <strain evidence="1">Expedition CK06-06</strain>
    </source>
</reference>
<gene>
    <name evidence="1" type="ORF">S03H2_63150</name>
</gene>
<proteinExistence type="predicted"/>
<organism evidence="1">
    <name type="scientific">marine sediment metagenome</name>
    <dbReference type="NCBI Taxonomy" id="412755"/>
    <lineage>
        <taxon>unclassified sequences</taxon>
        <taxon>metagenomes</taxon>
        <taxon>ecological metagenomes</taxon>
    </lineage>
</organism>
<accession>X1KKA5</accession>
<dbReference type="EMBL" id="BARU01040885">
    <property type="protein sequence ID" value="GAH82503.1"/>
    <property type="molecule type" value="Genomic_DNA"/>
</dbReference>